<evidence type="ECO:0000259" key="1">
    <source>
        <dbReference type="Pfam" id="PF09995"/>
    </source>
</evidence>
<organism evidence="2 3">
    <name type="scientific">Gordonia araii NBRC 100433</name>
    <dbReference type="NCBI Taxonomy" id="1073574"/>
    <lineage>
        <taxon>Bacteria</taxon>
        <taxon>Bacillati</taxon>
        <taxon>Actinomycetota</taxon>
        <taxon>Actinomycetes</taxon>
        <taxon>Mycobacteriales</taxon>
        <taxon>Gordoniaceae</taxon>
        <taxon>Gordonia</taxon>
    </lineage>
</organism>
<reference evidence="2 3" key="1">
    <citation type="submission" date="2011-11" db="EMBL/GenBank/DDBJ databases">
        <title>Whole genome shotgun sequence of Gordonia araii NBRC 100433.</title>
        <authorList>
            <person name="Yoshida Y."/>
            <person name="Hosoyama A."/>
            <person name="Tsuchikane K."/>
            <person name="Katsumata H."/>
            <person name="Yamazaki S."/>
            <person name="Fujita N."/>
        </authorList>
    </citation>
    <scope>NUCLEOTIDE SEQUENCE [LARGE SCALE GENOMIC DNA]</scope>
    <source>
        <strain evidence="2 3">NBRC 100433</strain>
    </source>
</reference>
<dbReference type="STRING" id="1073574.GOARA_056_01270"/>
<evidence type="ECO:0000313" key="2">
    <source>
        <dbReference type="EMBL" id="GAB10379.1"/>
    </source>
</evidence>
<dbReference type="Proteomes" id="UP000035088">
    <property type="component" value="Unassembled WGS sequence"/>
</dbReference>
<dbReference type="RefSeq" id="WP_007322454.1">
    <property type="nucleotide sequence ID" value="NZ_BAEE01000056.1"/>
</dbReference>
<dbReference type="EMBL" id="BAEE01000056">
    <property type="protein sequence ID" value="GAB10379.1"/>
    <property type="molecule type" value="Genomic_DNA"/>
</dbReference>
<dbReference type="GO" id="GO:0016491">
    <property type="term" value="F:oxidoreductase activity"/>
    <property type="evidence" value="ECO:0007669"/>
    <property type="project" value="InterPro"/>
</dbReference>
<dbReference type="AlphaFoldDB" id="G7H3F4"/>
<name>G7H3F4_9ACTN</name>
<dbReference type="PANTHER" id="PTHR36151:SF3">
    <property type="entry name" value="ER-BOUND OXYGENASE MPAB_MPAB'_RUBBER OXYGENASE CATALYTIC DOMAIN-CONTAINING PROTEIN"/>
    <property type="match status" value="1"/>
</dbReference>
<evidence type="ECO:0000313" key="3">
    <source>
        <dbReference type="Proteomes" id="UP000035088"/>
    </source>
</evidence>
<dbReference type="PANTHER" id="PTHR36151">
    <property type="entry name" value="BLR2777 PROTEIN"/>
    <property type="match status" value="1"/>
</dbReference>
<dbReference type="Pfam" id="PF09995">
    <property type="entry name" value="MPAB_Lcp_cat"/>
    <property type="match status" value="1"/>
</dbReference>
<dbReference type="OrthoDB" id="3456672at2"/>
<comment type="caution">
    <text evidence="2">The sequence shown here is derived from an EMBL/GenBank/DDBJ whole genome shotgun (WGS) entry which is preliminary data.</text>
</comment>
<keyword evidence="3" id="KW-1185">Reference proteome</keyword>
<gene>
    <name evidence="2" type="ORF">GOARA_056_01270</name>
</gene>
<feature type="domain" description="ER-bound oxygenase mpaB/mpaB'/Rubber oxygenase catalytic" evidence="1">
    <location>
        <begin position="33"/>
        <end position="268"/>
    </location>
</feature>
<protein>
    <recommendedName>
        <fullName evidence="1">ER-bound oxygenase mpaB/mpaB'/Rubber oxygenase catalytic domain-containing protein</fullName>
    </recommendedName>
</protein>
<sequence>MTEVLEPIHVDTDDSAERIDADLPSLGPDSATYRFFGDWRGLLMGLWSGSMQNMHPKLAAGVWEHSDFFGERWERLLRSIYPIGGVVFDPDPEKTGQEVRDYHRTIKGRMDDGGRYHALDPDVFYWAHATFWYGNIRCAEAFGPPISEAEKRRLFEESRTWYSRYGVSMRPVPDTYEDFLEYWDHMCRHVLRDHAAVRTVLDITQLPPPPFMPSWTPRWLWRIQAAQGQKAFMWITTGLYDEPIREMMGLRWTARDEKLFRLFGKAVNAGMRLVPPRYRRHPRARDADDRLAGRVPADAPVLEAPLRNLPSGAERDNPIHYCPVHAERRANLPWQSNEVKPR</sequence>
<accession>G7H3F4</accession>
<dbReference type="InterPro" id="IPR018713">
    <property type="entry name" value="MPAB/Lcp_cat_dom"/>
</dbReference>
<proteinExistence type="predicted"/>